<name>A0A9X0JIR0_9PSED</name>
<feature type="domain" description="Glycosyltransferase 2-like" evidence="2">
    <location>
        <begin position="6"/>
        <end position="112"/>
    </location>
</feature>
<gene>
    <name evidence="3" type="ORF">LT42_19925</name>
</gene>
<organism evidence="3 4">
    <name type="scientific">Pseudomonas lutea</name>
    <dbReference type="NCBI Taxonomy" id="243924"/>
    <lineage>
        <taxon>Bacteria</taxon>
        <taxon>Pseudomonadati</taxon>
        <taxon>Pseudomonadota</taxon>
        <taxon>Gammaproteobacteria</taxon>
        <taxon>Pseudomonadales</taxon>
        <taxon>Pseudomonadaceae</taxon>
        <taxon>Pseudomonas</taxon>
    </lineage>
</organism>
<dbReference type="EMBL" id="JRMB01000002">
    <property type="protein sequence ID" value="KGF64141.1"/>
    <property type="molecule type" value="Genomic_DNA"/>
</dbReference>
<comment type="caution">
    <text evidence="3">The sequence shown here is derived from an EMBL/GenBank/DDBJ whole genome shotgun (WGS) entry which is preliminary data.</text>
</comment>
<dbReference type="AlphaFoldDB" id="A0A9X0JIR0"/>
<keyword evidence="1" id="KW-0997">Cell inner membrane</keyword>
<evidence type="ECO:0000313" key="3">
    <source>
        <dbReference type="EMBL" id="KGF64141.1"/>
    </source>
</evidence>
<dbReference type="InterPro" id="IPR001173">
    <property type="entry name" value="Glyco_trans_2-like"/>
</dbReference>
<dbReference type="Pfam" id="PF00535">
    <property type="entry name" value="Glycos_transf_2"/>
    <property type="match status" value="1"/>
</dbReference>
<proteinExistence type="predicted"/>
<dbReference type="SUPFAM" id="SSF53448">
    <property type="entry name" value="Nucleotide-diphospho-sugar transferases"/>
    <property type="match status" value="1"/>
</dbReference>
<dbReference type="PANTHER" id="PTHR43685:SF2">
    <property type="entry name" value="GLYCOSYLTRANSFERASE 2-LIKE DOMAIN-CONTAINING PROTEIN"/>
    <property type="match status" value="1"/>
</dbReference>
<evidence type="ECO:0000256" key="1">
    <source>
        <dbReference type="ARBA" id="ARBA00022519"/>
    </source>
</evidence>
<dbReference type="Gene3D" id="3.90.550.10">
    <property type="entry name" value="Spore Coat Polysaccharide Biosynthesis Protein SpsA, Chain A"/>
    <property type="match status" value="1"/>
</dbReference>
<keyword evidence="1" id="KW-0472">Membrane</keyword>
<reference evidence="3 4" key="1">
    <citation type="submission" date="2014-09" db="EMBL/GenBank/DDBJ databases">
        <title>Genome sequence of Pseudomonas lutea strain DSM 17257T.</title>
        <authorList>
            <person name="Kwak Y."/>
            <person name="Shin J.-H."/>
        </authorList>
    </citation>
    <scope>NUCLEOTIDE SEQUENCE [LARGE SCALE GENOMIC DNA]</scope>
    <source>
        <strain evidence="3 4">DSM 17257</strain>
    </source>
</reference>
<dbReference type="InterPro" id="IPR050834">
    <property type="entry name" value="Glycosyltransf_2"/>
</dbReference>
<protein>
    <recommendedName>
        <fullName evidence="2">Glycosyltransferase 2-like domain-containing protein</fullName>
    </recommendedName>
</protein>
<sequence length="323" mass="36915">MVPKISVILPTYNVEAYISETLSSLFNQPVPLFEVIVLNDGCTDGTLEVIREHFGNRHELRIVSQDNQGVGEARHHGLSVATGEYVFFCDPDDVIDPGLFAEFAARYEADPSLELFYFSKRSFTEGSNGRSFNRRKTAASREGWFDSGGALLQDLILSEKYHAAMWQYVFRKSVCDRFKVQLQGRAHEDHAFSMCIYLHSQRTYATSADYYFYRERTGSLTQSQKTLSYVMGSYEAYRNALAELKKHVRTLDMGSAVALKFIERNVSALINKCVKQQVKLPHGLTMQTWQDAHDCRVGLHLRLPVLLPHALYLIRRARALLKR</sequence>
<dbReference type="RefSeq" id="WP_037016515.1">
    <property type="nucleotide sequence ID" value="NZ_JRMB01000002.1"/>
</dbReference>
<dbReference type="PANTHER" id="PTHR43685">
    <property type="entry name" value="GLYCOSYLTRANSFERASE"/>
    <property type="match status" value="1"/>
</dbReference>
<dbReference type="OrthoDB" id="8742915at2"/>
<evidence type="ECO:0000313" key="4">
    <source>
        <dbReference type="Proteomes" id="UP000029719"/>
    </source>
</evidence>
<keyword evidence="1" id="KW-1003">Cell membrane</keyword>
<dbReference type="InterPro" id="IPR029044">
    <property type="entry name" value="Nucleotide-diphossugar_trans"/>
</dbReference>
<dbReference type="CDD" id="cd00761">
    <property type="entry name" value="Glyco_tranf_GTA_type"/>
    <property type="match status" value="1"/>
</dbReference>
<evidence type="ECO:0000259" key="2">
    <source>
        <dbReference type="Pfam" id="PF00535"/>
    </source>
</evidence>
<accession>A0A9X0JIR0</accession>
<dbReference type="Proteomes" id="UP000029719">
    <property type="component" value="Unassembled WGS sequence"/>
</dbReference>